<reference evidence="1 2" key="1">
    <citation type="journal article" date="2022" name="New Phytol.">
        <title>Ecological generalism drives hyperdiversity of secondary metabolite gene clusters in xylarialean endophytes.</title>
        <authorList>
            <person name="Franco M.E.E."/>
            <person name="Wisecaver J.H."/>
            <person name="Arnold A.E."/>
            <person name="Ju Y.M."/>
            <person name="Slot J.C."/>
            <person name="Ahrendt S."/>
            <person name="Moore L.P."/>
            <person name="Eastman K.E."/>
            <person name="Scott K."/>
            <person name="Konkel Z."/>
            <person name="Mondo S.J."/>
            <person name="Kuo A."/>
            <person name="Hayes R.D."/>
            <person name="Haridas S."/>
            <person name="Andreopoulos B."/>
            <person name="Riley R."/>
            <person name="LaButti K."/>
            <person name="Pangilinan J."/>
            <person name="Lipzen A."/>
            <person name="Amirebrahimi M."/>
            <person name="Yan J."/>
            <person name="Adam C."/>
            <person name="Keymanesh K."/>
            <person name="Ng V."/>
            <person name="Louie K."/>
            <person name="Northen T."/>
            <person name="Drula E."/>
            <person name="Henrissat B."/>
            <person name="Hsieh H.M."/>
            <person name="Youens-Clark K."/>
            <person name="Lutzoni F."/>
            <person name="Miadlikowska J."/>
            <person name="Eastwood D.C."/>
            <person name="Hamelin R.C."/>
            <person name="Grigoriev I.V."/>
            <person name="U'Ren J.M."/>
        </authorList>
    </citation>
    <scope>NUCLEOTIDE SEQUENCE [LARGE SCALE GENOMIC DNA]</scope>
    <source>
        <strain evidence="1 2">ER1909</strain>
    </source>
</reference>
<accession>A0ACC0CZY6</accession>
<protein>
    <submittedName>
        <fullName evidence="1">Uncharacterized protein</fullName>
    </submittedName>
</protein>
<sequence length="143" mass="16022">MRLPIISTLLAGVAEIVLAEAAIGYPEWTLGLPSNSYVNEGTDLVVTWDSDGETGTFRLTLETHLTVPIIRKDGMNDVYDFQQIYHVLSESVNFADGNYTWPVEVVDGREGETYLYVFDVAYDYSDGHYHSYTGTLNFHVQAS</sequence>
<dbReference type="EMBL" id="MU394319">
    <property type="protein sequence ID" value="KAI6086008.1"/>
    <property type="molecule type" value="Genomic_DNA"/>
</dbReference>
<organism evidence="1 2">
    <name type="scientific">Hypoxylon rubiginosum</name>
    <dbReference type="NCBI Taxonomy" id="110542"/>
    <lineage>
        <taxon>Eukaryota</taxon>
        <taxon>Fungi</taxon>
        <taxon>Dikarya</taxon>
        <taxon>Ascomycota</taxon>
        <taxon>Pezizomycotina</taxon>
        <taxon>Sordariomycetes</taxon>
        <taxon>Xylariomycetidae</taxon>
        <taxon>Xylariales</taxon>
        <taxon>Hypoxylaceae</taxon>
        <taxon>Hypoxylon</taxon>
    </lineage>
</organism>
<proteinExistence type="predicted"/>
<dbReference type="Proteomes" id="UP001497680">
    <property type="component" value="Unassembled WGS sequence"/>
</dbReference>
<comment type="caution">
    <text evidence="1">The sequence shown here is derived from an EMBL/GenBank/DDBJ whole genome shotgun (WGS) entry which is preliminary data.</text>
</comment>
<evidence type="ECO:0000313" key="2">
    <source>
        <dbReference type="Proteomes" id="UP001497680"/>
    </source>
</evidence>
<keyword evidence="2" id="KW-1185">Reference proteome</keyword>
<gene>
    <name evidence="1" type="ORF">F4821DRAFT_239095</name>
</gene>
<name>A0ACC0CZY6_9PEZI</name>
<evidence type="ECO:0000313" key="1">
    <source>
        <dbReference type="EMBL" id="KAI6086008.1"/>
    </source>
</evidence>